<feature type="transmembrane region" description="Helical" evidence="7">
    <location>
        <begin position="264"/>
        <end position="282"/>
    </location>
</feature>
<dbReference type="PANTHER" id="PTHR43731:SF14">
    <property type="entry name" value="PRESENILIN-ASSOCIATED RHOMBOID-LIKE PROTEIN, MITOCHONDRIAL"/>
    <property type="match status" value="1"/>
</dbReference>
<feature type="domain" description="Peptidase S54 rhomboid" evidence="8">
    <location>
        <begin position="224"/>
        <end position="356"/>
    </location>
</feature>
<organism evidence="9 10">
    <name type="scientific">Effusibacillus dendaii</name>
    <dbReference type="NCBI Taxonomy" id="2743772"/>
    <lineage>
        <taxon>Bacteria</taxon>
        <taxon>Bacillati</taxon>
        <taxon>Bacillota</taxon>
        <taxon>Bacilli</taxon>
        <taxon>Bacillales</taxon>
        <taxon>Alicyclobacillaceae</taxon>
        <taxon>Effusibacillus</taxon>
    </lineage>
</organism>
<accession>A0A7I8D8E1</accession>
<feature type="transmembrane region" description="Helical" evidence="7">
    <location>
        <begin position="183"/>
        <end position="200"/>
    </location>
</feature>
<comment type="subcellular location">
    <subcellularLocation>
        <location evidence="1">Membrane</location>
        <topology evidence="1">Multi-pass membrane protein</topology>
    </subcellularLocation>
</comment>
<gene>
    <name evidence="9" type="ORF">skT53_13690</name>
</gene>
<dbReference type="InterPro" id="IPR022764">
    <property type="entry name" value="Peptidase_S54_rhomboid_dom"/>
</dbReference>
<dbReference type="InterPro" id="IPR050925">
    <property type="entry name" value="Rhomboid_protease_S54"/>
</dbReference>
<keyword evidence="4" id="KW-0378">Hydrolase</keyword>
<evidence type="ECO:0000256" key="6">
    <source>
        <dbReference type="ARBA" id="ARBA00023136"/>
    </source>
</evidence>
<keyword evidence="5 7" id="KW-1133">Transmembrane helix</keyword>
<dbReference type="RefSeq" id="WP_200760395.1">
    <property type="nucleotide sequence ID" value="NZ_AP023366.1"/>
</dbReference>
<evidence type="ECO:0000313" key="10">
    <source>
        <dbReference type="Proteomes" id="UP000593802"/>
    </source>
</evidence>
<feature type="transmembrane region" description="Helical" evidence="7">
    <location>
        <begin position="368"/>
        <end position="386"/>
    </location>
</feature>
<proteinExistence type="inferred from homology"/>
<dbReference type="SUPFAM" id="SSF144091">
    <property type="entry name" value="Rhomboid-like"/>
    <property type="match status" value="1"/>
</dbReference>
<feature type="transmembrane region" description="Helical" evidence="7">
    <location>
        <begin position="229"/>
        <end position="252"/>
    </location>
</feature>
<dbReference type="PANTHER" id="PTHR43731">
    <property type="entry name" value="RHOMBOID PROTEASE"/>
    <property type="match status" value="1"/>
</dbReference>
<dbReference type="InterPro" id="IPR035952">
    <property type="entry name" value="Rhomboid-like_sf"/>
</dbReference>
<dbReference type="AlphaFoldDB" id="A0A7I8D8E1"/>
<keyword evidence="6 7" id="KW-0472">Membrane</keyword>
<evidence type="ECO:0000256" key="4">
    <source>
        <dbReference type="ARBA" id="ARBA00022801"/>
    </source>
</evidence>
<dbReference type="KEGG" id="eff:skT53_13690"/>
<evidence type="ECO:0000256" key="1">
    <source>
        <dbReference type="ARBA" id="ARBA00004141"/>
    </source>
</evidence>
<keyword evidence="3 7" id="KW-0812">Transmembrane</keyword>
<dbReference type="GO" id="GO:0016020">
    <property type="term" value="C:membrane"/>
    <property type="evidence" value="ECO:0007669"/>
    <property type="project" value="UniProtKB-SubCell"/>
</dbReference>
<keyword evidence="10" id="KW-1185">Reference proteome</keyword>
<evidence type="ECO:0000256" key="5">
    <source>
        <dbReference type="ARBA" id="ARBA00022989"/>
    </source>
</evidence>
<evidence type="ECO:0000256" key="7">
    <source>
        <dbReference type="SAM" id="Phobius"/>
    </source>
</evidence>
<name>A0A7I8D8E1_9BACL</name>
<dbReference type="EMBL" id="AP023366">
    <property type="protein sequence ID" value="BCJ86384.1"/>
    <property type="molecule type" value="Genomic_DNA"/>
</dbReference>
<dbReference type="GO" id="GO:0004252">
    <property type="term" value="F:serine-type endopeptidase activity"/>
    <property type="evidence" value="ECO:0007669"/>
    <property type="project" value="InterPro"/>
</dbReference>
<dbReference type="Proteomes" id="UP000593802">
    <property type="component" value="Chromosome"/>
</dbReference>
<evidence type="ECO:0000256" key="3">
    <source>
        <dbReference type="ARBA" id="ARBA00022692"/>
    </source>
</evidence>
<comment type="similarity">
    <text evidence="2">Belongs to the peptidase S54 family.</text>
</comment>
<dbReference type="Gene3D" id="1.20.1540.10">
    <property type="entry name" value="Rhomboid-like"/>
    <property type="match status" value="1"/>
</dbReference>
<feature type="transmembrane region" description="Helical" evidence="7">
    <location>
        <begin position="288"/>
        <end position="306"/>
    </location>
</feature>
<dbReference type="Pfam" id="PF01694">
    <property type="entry name" value="Rhomboid"/>
    <property type="match status" value="1"/>
</dbReference>
<reference evidence="9 10" key="1">
    <citation type="submission" date="2020-08" db="EMBL/GenBank/DDBJ databases">
        <title>Complete Genome Sequence of Effusibacillus dendaii Strain skT53, Isolated from Farmland soil.</title>
        <authorList>
            <person name="Konishi T."/>
            <person name="Kawasaki H."/>
        </authorList>
    </citation>
    <scope>NUCLEOTIDE SEQUENCE [LARGE SCALE GENOMIC DNA]</scope>
    <source>
        <strain evidence="10">skT53</strain>
    </source>
</reference>
<evidence type="ECO:0000259" key="8">
    <source>
        <dbReference type="Pfam" id="PF01694"/>
    </source>
</evidence>
<sequence>MDGMDSFQLAFARHMVQKQSYSWFPPGVVYPELTLFKAYAGRGTLIRIIPYETATSFENLLQTSFAEAAEILQDHPYRGLTVLQIILFQTAPGLELQKQLEKLEKLQISPDVSVFSAWIELETGSFTSNLPWFSKGILPKSAVREAFSESQSHPEILQEDIQQTLQKRESEWRNVYVQHSSKAVYSLLGIIIGVFLWMAATESQIGIDVLVRFGAKVNRLILAGDYWRLFVPMFLHASFLHLIVNCFALYSLRDVEWIYGSNRFLLIFLVSGIVGNVASFAFSPYPTVGASGAIFGILGSLLYFGTQRRDFFRRTMSSAVWSTLLVNLLLGFAIPQISNSGHIGGLIGGFLMSAAVGLPTERFRFSRAAAGFLLVAGLLATLWIGFKVRLV</sequence>
<feature type="transmembrane region" description="Helical" evidence="7">
    <location>
        <begin position="318"/>
        <end position="337"/>
    </location>
</feature>
<protein>
    <recommendedName>
        <fullName evidence="8">Peptidase S54 rhomboid domain-containing protein</fullName>
    </recommendedName>
</protein>
<evidence type="ECO:0000256" key="2">
    <source>
        <dbReference type="ARBA" id="ARBA00009045"/>
    </source>
</evidence>
<evidence type="ECO:0000313" key="9">
    <source>
        <dbReference type="EMBL" id="BCJ86384.1"/>
    </source>
</evidence>
<feature type="transmembrane region" description="Helical" evidence="7">
    <location>
        <begin position="343"/>
        <end position="361"/>
    </location>
</feature>